<feature type="domain" description="DDE Tnp4" evidence="3">
    <location>
        <begin position="1"/>
        <end position="129"/>
    </location>
</feature>
<evidence type="ECO:0000256" key="1">
    <source>
        <dbReference type="ARBA" id="ARBA00001968"/>
    </source>
</evidence>
<keyword evidence="5" id="KW-1185">Reference proteome</keyword>
<dbReference type="AlphaFoldDB" id="A0A251X3Y7"/>
<dbReference type="PANTHER" id="PTHR23080">
    <property type="entry name" value="THAP DOMAIN PROTEIN"/>
    <property type="match status" value="1"/>
</dbReference>
<sequence>MLLIVNELKEILYISHPVNGKCHDFNVLKKMLSPDKKYFIESNILVDLGFLGMDKQYDCKSVCLPHKKSKNKPLTREQKEENRILSSKRIVVENAICGVKVFRILSDRLRIHCLDFYDKILSCCAGLHNFRLNTTA</sequence>
<name>A0A251X3Y7_9GAMM</name>
<dbReference type="EMBL" id="MSLT01000023">
    <property type="protein sequence ID" value="OUD12171.1"/>
    <property type="molecule type" value="Genomic_DNA"/>
</dbReference>
<dbReference type="Proteomes" id="UP000194798">
    <property type="component" value="Unassembled WGS sequence"/>
</dbReference>
<evidence type="ECO:0000313" key="5">
    <source>
        <dbReference type="Proteomes" id="UP000194798"/>
    </source>
</evidence>
<protein>
    <recommendedName>
        <fullName evidence="3">DDE Tnp4 domain-containing protein</fullName>
    </recommendedName>
</protein>
<evidence type="ECO:0000259" key="3">
    <source>
        <dbReference type="Pfam" id="PF13359"/>
    </source>
</evidence>
<dbReference type="RefSeq" id="WP_086489080.1">
    <property type="nucleotide sequence ID" value="NZ_MSLT01000023.1"/>
</dbReference>
<dbReference type="InterPro" id="IPR027806">
    <property type="entry name" value="HARBI1_dom"/>
</dbReference>
<evidence type="ECO:0000256" key="2">
    <source>
        <dbReference type="ARBA" id="ARBA00022723"/>
    </source>
</evidence>
<evidence type="ECO:0000313" key="4">
    <source>
        <dbReference type="EMBL" id="OUD12171.1"/>
    </source>
</evidence>
<comment type="cofactor">
    <cofactor evidence="1">
        <name>a divalent metal cation</name>
        <dbReference type="ChEBI" id="CHEBI:60240"/>
    </cofactor>
</comment>
<dbReference type="OrthoDB" id="5805588at2"/>
<reference evidence="4 5" key="1">
    <citation type="submission" date="2016-12" db="EMBL/GenBank/DDBJ databases">
        <title>Thioflexothrix psekupsii D3 genome sequencing and assembly.</title>
        <authorList>
            <person name="Fomenkov A."/>
            <person name="Vincze T."/>
            <person name="Grabovich M."/>
            <person name="Anton B.P."/>
            <person name="Dubinina G."/>
            <person name="Orlova M."/>
            <person name="Belousova E."/>
            <person name="Roberts R.J."/>
        </authorList>
    </citation>
    <scope>NUCLEOTIDE SEQUENCE [LARGE SCALE GENOMIC DNA]</scope>
    <source>
        <strain evidence="4">D3</strain>
    </source>
</reference>
<gene>
    <name evidence="4" type="ORF">TPSD3_13680</name>
</gene>
<organism evidence="4 5">
    <name type="scientific">Thioflexithrix psekupsensis</name>
    <dbReference type="NCBI Taxonomy" id="1570016"/>
    <lineage>
        <taxon>Bacteria</taxon>
        <taxon>Pseudomonadati</taxon>
        <taxon>Pseudomonadota</taxon>
        <taxon>Gammaproteobacteria</taxon>
        <taxon>Thiotrichales</taxon>
        <taxon>Thioflexithrix</taxon>
    </lineage>
</organism>
<dbReference type="Pfam" id="PF13359">
    <property type="entry name" value="DDE_Tnp_4"/>
    <property type="match status" value="1"/>
</dbReference>
<dbReference type="GO" id="GO:0046872">
    <property type="term" value="F:metal ion binding"/>
    <property type="evidence" value="ECO:0007669"/>
    <property type="project" value="UniProtKB-KW"/>
</dbReference>
<proteinExistence type="predicted"/>
<keyword evidence="2" id="KW-0479">Metal-binding</keyword>
<accession>A0A251X3Y7</accession>
<comment type="caution">
    <text evidence="4">The sequence shown here is derived from an EMBL/GenBank/DDBJ whole genome shotgun (WGS) entry which is preliminary data.</text>
</comment>